<dbReference type="EMBL" id="JAINUF010000021">
    <property type="protein sequence ID" value="KAJ8334505.1"/>
    <property type="molecule type" value="Genomic_DNA"/>
</dbReference>
<accession>A0A9Q1E965</accession>
<evidence type="ECO:0000313" key="2">
    <source>
        <dbReference type="EMBL" id="KAJ8334505.1"/>
    </source>
</evidence>
<comment type="caution">
    <text evidence="2">The sequence shown here is derived from an EMBL/GenBank/DDBJ whole genome shotgun (WGS) entry which is preliminary data.</text>
</comment>
<dbReference type="AlphaFoldDB" id="A0A9Q1E965"/>
<organism evidence="2 3">
    <name type="scientific">Synaphobranchus kaupii</name>
    <name type="common">Kaup's arrowtooth eel</name>
    <dbReference type="NCBI Taxonomy" id="118154"/>
    <lineage>
        <taxon>Eukaryota</taxon>
        <taxon>Metazoa</taxon>
        <taxon>Chordata</taxon>
        <taxon>Craniata</taxon>
        <taxon>Vertebrata</taxon>
        <taxon>Euteleostomi</taxon>
        <taxon>Actinopterygii</taxon>
        <taxon>Neopterygii</taxon>
        <taxon>Teleostei</taxon>
        <taxon>Anguilliformes</taxon>
        <taxon>Synaphobranchidae</taxon>
        <taxon>Synaphobranchus</taxon>
    </lineage>
</organism>
<feature type="compositionally biased region" description="Gly residues" evidence="1">
    <location>
        <begin position="1"/>
        <end position="11"/>
    </location>
</feature>
<evidence type="ECO:0000313" key="3">
    <source>
        <dbReference type="Proteomes" id="UP001152622"/>
    </source>
</evidence>
<name>A0A9Q1E965_SYNKA</name>
<evidence type="ECO:0000256" key="1">
    <source>
        <dbReference type="SAM" id="MobiDB-lite"/>
    </source>
</evidence>
<sequence>MGGAENGGGEEAGITAGLSDPGSVSLGICQPSCRRASLRITGATRNETRLLRGRLAGGLTAGGLRRTGGQGEALRRRLSAAFEALPRNAFSGLINLNMSSPSSHVTV</sequence>
<proteinExistence type="predicted"/>
<keyword evidence="3" id="KW-1185">Reference proteome</keyword>
<gene>
    <name evidence="2" type="ORF">SKAU_G00401440</name>
</gene>
<feature type="region of interest" description="Disordered" evidence="1">
    <location>
        <begin position="1"/>
        <end position="23"/>
    </location>
</feature>
<protein>
    <submittedName>
        <fullName evidence="2">Uncharacterized protein</fullName>
    </submittedName>
</protein>
<dbReference type="Proteomes" id="UP001152622">
    <property type="component" value="Chromosome 21"/>
</dbReference>
<reference evidence="2" key="1">
    <citation type="journal article" date="2023" name="Science">
        <title>Genome structures resolve the early diversification of teleost fishes.</title>
        <authorList>
            <person name="Parey E."/>
            <person name="Louis A."/>
            <person name="Montfort J."/>
            <person name="Bouchez O."/>
            <person name="Roques C."/>
            <person name="Iampietro C."/>
            <person name="Lluch J."/>
            <person name="Castinel A."/>
            <person name="Donnadieu C."/>
            <person name="Desvignes T."/>
            <person name="Floi Bucao C."/>
            <person name="Jouanno E."/>
            <person name="Wen M."/>
            <person name="Mejri S."/>
            <person name="Dirks R."/>
            <person name="Jansen H."/>
            <person name="Henkel C."/>
            <person name="Chen W.J."/>
            <person name="Zahm M."/>
            <person name="Cabau C."/>
            <person name="Klopp C."/>
            <person name="Thompson A.W."/>
            <person name="Robinson-Rechavi M."/>
            <person name="Braasch I."/>
            <person name="Lecointre G."/>
            <person name="Bobe J."/>
            <person name="Postlethwait J.H."/>
            <person name="Berthelot C."/>
            <person name="Roest Crollius H."/>
            <person name="Guiguen Y."/>
        </authorList>
    </citation>
    <scope>NUCLEOTIDE SEQUENCE</scope>
    <source>
        <strain evidence="2">WJC10195</strain>
    </source>
</reference>